<gene>
    <name evidence="4" type="primary">cobK</name>
    <name evidence="4" type="ORF">P7D78_15860</name>
</gene>
<dbReference type="InterPro" id="IPR003723">
    <property type="entry name" value="Precorrin-6x_reduct"/>
</dbReference>
<reference evidence="4" key="1">
    <citation type="submission" date="2023-03" db="EMBL/GenBank/DDBJ databases">
        <authorList>
            <person name="Shen W."/>
            <person name="Cai J."/>
        </authorList>
    </citation>
    <scope>NUCLEOTIDE SEQUENCE</scope>
    <source>
        <strain evidence="4">B646-2</strain>
    </source>
</reference>
<dbReference type="Proteomes" id="UP001249240">
    <property type="component" value="Unassembled WGS sequence"/>
</dbReference>
<proteinExistence type="predicted"/>
<dbReference type="RefSeq" id="WP_010744578.1">
    <property type="nucleotide sequence ID" value="NZ_BAAAXM010000028.1"/>
</dbReference>
<dbReference type="PANTHER" id="PTHR36925:SF1">
    <property type="entry name" value="COBALT-PRECORRIN-6A REDUCTASE"/>
    <property type="match status" value="1"/>
</dbReference>
<name>A0AAW8SZW3_9ENTE</name>
<evidence type="ECO:0000313" key="5">
    <source>
        <dbReference type="Proteomes" id="UP001249240"/>
    </source>
</evidence>
<dbReference type="EC" id="1.3.1.54" evidence="4"/>
<dbReference type="Pfam" id="PF02571">
    <property type="entry name" value="CbiJ"/>
    <property type="match status" value="1"/>
</dbReference>
<keyword evidence="3 4" id="KW-0560">Oxidoreductase</keyword>
<keyword evidence="2" id="KW-0169">Cobalamin biosynthesis</keyword>
<evidence type="ECO:0000256" key="1">
    <source>
        <dbReference type="ARBA" id="ARBA00004953"/>
    </source>
</evidence>
<dbReference type="NCBIfam" id="TIGR00715">
    <property type="entry name" value="precor6x_red"/>
    <property type="match status" value="1"/>
</dbReference>
<evidence type="ECO:0000256" key="3">
    <source>
        <dbReference type="ARBA" id="ARBA00023002"/>
    </source>
</evidence>
<accession>A0AAW8SZW3</accession>
<organism evidence="4 5">
    <name type="scientific">Enterococcus raffinosus</name>
    <dbReference type="NCBI Taxonomy" id="71452"/>
    <lineage>
        <taxon>Bacteria</taxon>
        <taxon>Bacillati</taxon>
        <taxon>Bacillota</taxon>
        <taxon>Bacilli</taxon>
        <taxon>Lactobacillales</taxon>
        <taxon>Enterococcaceae</taxon>
        <taxon>Enterococcus</taxon>
    </lineage>
</organism>
<evidence type="ECO:0000256" key="2">
    <source>
        <dbReference type="ARBA" id="ARBA00022573"/>
    </source>
</evidence>
<protein>
    <submittedName>
        <fullName evidence="4">Precorrin-6A reductase</fullName>
        <ecNumber evidence="4">1.3.1.54</ecNumber>
    </submittedName>
</protein>
<comment type="pathway">
    <text evidence="1">Cofactor biosynthesis; adenosylcobalamin biosynthesis.</text>
</comment>
<dbReference type="GO" id="GO:0016994">
    <property type="term" value="F:precorrin-6A reductase activity"/>
    <property type="evidence" value="ECO:0007669"/>
    <property type="project" value="UniProtKB-EC"/>
</dbReference>
<dbReference type="PANTHER" id="PTHR36925">
    <property type="entry name" value="COBALT-PRECORRIN-6A REDUCTASE"/>
    <property type="match status" value="1"/>
</dbReference>
<sequence>MILLLGGTSDSQNIAKAFNKNDINFYLSVVSDYGESLAKSVAENIIKGRLTKAEMVEFIQNHQVNKIVDATHPFAEEVSKNAISACEATATPYFRFERPSFSAEGILEVDSVKEACQKAQEYSGNIYLTTGSKTLGEFLKYLPKKAIIARVLPTTEVMNAIEKLGLTTSQVEAIKGPFSRTLNRELLLHNKAGVMITKESGNAGGFLEKVEACHDLNIPCIVLRRKKINYPNKFSTIEELVHQVKE</sequence>
<comment type="caution">
    <text evidence="4">The sequence shown here is derived from an EMBL/GenBank/DDBJ whole genome shotgun (WGS) entry which is preliminary data.</text>
</comment>
<evidence type="ECO:0000313" key="4">
    <source>
        <dbReference type="EMBL" id="MDT2539613.1"/>
    </source>
</evidence>
<dbReference type="GO" id="GO:0009236">
    <property type="term" value="P:cobalamin biosynthetic process"/>
    <property type="evidence" value="ECO:0007669"/>
    <property type="project" value="UniProtKB-KW"/>
</dbReference>
<dbReference type="AlphaFoldDB" id="A0AAW8SZW3"/>
<dbReference type="PROSITE" id="PS51014">
    <property type="entry name" value="COBK_CBIJ"/>
    <property type="match status" value="1"/>
</dbReference>
<dbReference type="EMBL" id="JARPXM010000019">
    <property type="protein sequence ID" value="MDT2539613.1"/>
    <property type="molecule type" value="Genomic_DNA"/>
</dbReference>